<evidence type="ECO:0000256" key="2">
    <source>
        <dbReference type="ARBA" id="ARBA00022729"/>
    </source>
</evidence>
<evidence type="ECO:0000313" key="6">
    <source>
        <dbReference type="EMBL" id="QDU45407.1"/>
    </source>
</evidence>
<feature type="compositionally biased region" description="Low complexity" evidence="4">
    <location>
        <begin position="528"/>
        <end position="543"/>
    </location>
</feature>
<dbReference type="Pfam" id="PF03958">
    <property type="entry name" value="Secretin_N"/>
    <property type="match status" value="4"/>
</dbReference>
<feature type="region of interest" description="Disordered" evidence="4">
    <location>
        <begin position="753"/>
        <end position="772"/>
    </location>
</feature>
<feature type="domain" description="NolW-like" evidence="5">
    <location>
        <begin position="501"/>
        <end position="610"/>
    </location>
</feature>
<feature type="region of interest" description="Disordered" evidence="4">
    <location>
        <begin position="247"/>
        <end position="306"/>
    </location>
</feature>
<keyword evidence="2" id="KW-0732">Signal</keyword>
<feature type="compositionally biased region" description="Acidic residues" evidence="4">
    <location>
        <begin position="837"/>
        <end position="853"/>
    </location>
</feature>
<evidence type="ECO:0000313" key="7">
    <source>
        <dbReference type="Proteomes" id="UP000319383"/>
    </source>
</evidence>
<name>A0A517ZSE2_9PLAN</name>
<feature type="region of interest" description="Disordered" evidence="4">
    <location>
        <begin position="805"/>
        <end position="853"/>
    </location>
</feature>
<dbReference type="GO" id="GO:0009306">
    <property type="term" value="P:protein secretion"/>
    <property type="evidence" value="ECO:0007669"/>
    <property type="project" value="TreeGrafter"/>
</dbReference>
<organism evidence="6 7">
    <name type="scientific">Symmachiella dynata</name>
    <dbReference type="NCBI Taxonomy" id="2527995"/>
    <lineage>
        <taxon>Bacteria</taxon>
        <taxon>Pseudomonadati</taxon>
        <taxon>Planctomycetota</taxon>
        <taxon>Planctomycetia</taxon>
        <taxon>Planctomycetales</taxon>
        <taxon>Planctomycetaceae</taxon>
        <taxon>Symmachiella</taxon>
    </lineage>
</organism>
<feature type="compositionally biased region" description="Basic and acidic residues" evidence="4">
    <location>
        <begin position="1"/>
        <end position="16"/>
    </location>
</feature>
<dbReference type="InterPro" id="IPR050810">
    <property type="entry name" value="Bact_Secretion_Sys_Channel"/>
</dbReference>
<evidence type="ECO:0000256" key="3">
    <source>
        <dbReference type="ARBA" id="ARBA00023136"/>
    </source>
</evidence>
<evidence type="ECO:0000256" key="4">
    <source>
        <dbReference type="SAM" id="MobiDB-lite"/>
    </source>
</evidence>
<evidence type="ECO:0000259" key="5">
    <source>
        <dbReference type="Pfam" id="PF03958"/>
    </source>
</evidence>
<feature type="compositionally biased region" description="Basic and acidic residues" evidence="4">
    <location>
        <begin position="274"/>
        <end position="292"/>
    </location>
</feature>
<feature type="compositionally biased region" description="Low complexity" evidence="4">
    <location>
        <begin position="1182"/>
        <end position="1197"/>
    </location>
</feature>
<protein>
    <submittedName>
        <fullName evidence="6">Bacterial type II/III secretion system short domain protein</fullName>
    </submittedName>
</protein>
<feature type="domain" description="NolW-like" evidence="5">
    <location>
        <begin position="1046"/>
        <end position="1139"/>
    </location>
</feature>
<dbReference type="AlphaFoldDB" id="A0A517ZSE2"/>
<gene>
    <name evidence="6" type="ORF">Mal52_39010</name>
</gene>
<accession>A0A517ZSE2</accession>
<feature type="compositionally biased region" description="Basic and acidic residues" evidence="4">
    <location>
        <begin position="544"/>
        <end position="563"/>
    </location>
</feature>
<dbReference type="EMBL" id="CP036276">
    <property type="protein sequence ID" value="QDU45407.1"/>
    <property type="molecule type" value="Genomic_DNA"/>
</dbReference>
<dbReference type="InterPro" id="IPR038591">
    <property type="entry name" value="NolW-like_sf"/>
</dbReference>
<reference evidence="6 7" key="1">
    <citation type="submission" date="2019-02" db="EMBL/GenBank/DDBJ databases">
        <title>Deep-cultivation of Planctomycetes and their phenomic and genomic characterization uncovers novel biology.</title>
        <authorList>
            <person name="Wiegand S."/>
            <person name="Jogler M."/>
            <person name="Boedeker C."/>
            <person name="Pinto D."/>
            <person name="Vollmers J."/>
            <person name="Rivas-Marin E."/>
            <person name="Kohn T."/>
            <person name="Peeters S.H."/>
            <person name="Heuer A."/>
            <person name="Rast P."/>
            <person name="Oberbeckmann S."/>
            <person name="Bunk B."/>
            <person name="Jeske O."/>
            <person name="Meyerdierks A."/>
            <person name="Storesund J.E."/>
            <person name="Kallscheuer N."/>
            <person name="Luecker S."/>
            <person name="Lage O.M."/>
            <person name="Pohl T."/>
            <person name="Merkel B.J."/>
            <person name="Hornburger P."/>
            <person name="Mueller R.-W."/>
            <person name="Bruemmer F."/>
            <person name="Labrenz M."/>
            <person name="Spormann A.M."/>
            <person name="Op den Camp H."/>
            <person name="Overmann J."/>
            <person name="Amann R."/>
            <person name="Jetten M.S.M."/>
            <person name="Mascher T."/>
            <person name="Medema M.H."/>
            <person name="Devos D.P."/>
            <person name="Kaster A.-K."/>
            <person name="Ovreas L."/>
            <person name="Rohde M."/>
            <person name="Galperin M.Y."/>
            <person name="Jogler C."/>
        </authorList>
    </citation>
    <scope>NUCLEOTIDE SEQUENCE [LARGE SCALE GENOMIC DNA]</scope>
    <source>
        <strain evidence="6 7">Mal52</strain>
    </source>
</reference>
<feature type="region of interest" description="Disordered" evidence="4">
    <location>
        <begin position="55"/>
        <end position="77"/>
    </location>
</feature>
<feature type="region of interest" description="Disordered" evidence="4">
    <location>
        <begin position="206"/>
        <end position="231"/>
    </location>
</feature>
<feature type="compositionally biased region" description="Basic and acidic residues" evidence="4">
    <location>
        <begin position="1198"/>
        <end position="1236"/>
    </location>
</feature>
<dbReference type="GO" id="GO:0016020">
    <property type="term" value="C:membrane"/>
    <property type="evidence" value="ECO:0007669"/>
    <property type="project" value="UniProtKB-SubCell"/>
</dbReference>
<keyword evidence="7" id="KW-1185">Reference proteome</keyword>
<dbReference type="Proteomes" id="UP000319383">
    <property type="component" value="Chromosome"/>
</dbReference>
<feature type="compositionally biased region" description="Polar residues" evidence="4">
    <location>
        <begin position="293"/>
        <end position="302"/>
    </location>
</feature>
<dbReference type="PANTHER" id="PTHR30332:SF24">
    <property type="entry name" value="SECRETIN GSPD-RELATED"/>
    <property type="match status" value="1"/>
</dbReference>
<dbReference type="PANTHER" id="PTHR30332">
    <property type="entry name" value="PROBABLE GENERAL SECRETION PATHWAY PROTEIN D"/>
    <property type="match status" value="1"/>
</dbReference>
<dbReference type="KEGG" id="sdyn:Mal52_39010"/>
<dbReference type="Gene3D" id="3.30.1370.120">
    <property type="match status" value="4"/>
</dbReference>
<feature type="region of interest" description="Disordered" evidence="4">
    <location>
        <begin position="1175"/>
        <end position="1250"/>
    </location>
</feature>
<evidence type="ECO:0000256" key="1">
    <source>
        <dbReference type="ARBA" id="ARBA00004370"/>
    </source>
</evidence>
<feature type="compositionally biased region" description="Gly residues" evidence="4">
    <location>
        <begin position="61"/>
        <end position="77"/>
    </location>
</feature>
<dbReference type="InterPro" id="IPR005644">
    <property type="entry name" value="NolW-like"/>
</dbReference>
<feature type="domain" description="NolW-like" evidence="5">
    <location>
        <begin position="628"/>
        <end position="685"/>
    </location>
</feature>
<sequence>MISHSEQHTPKGDSRRSTRPLSEGNILMREFSTRLTILMVLALFQVLASQTIEAQERGGRRGGGFNRGGGMGRGGFGGGRSGLLGALSREEIQTEINLTAEQSEKFEALRDKVSEQSRELFSGMRDASPEERQELFEKARTAGQKLQAEADAELKTILTADQATRLQQVSWQLQGARALDNEEVNSQLKLSAEQLKQISAIVEEANESRRGSFGGRRRGTGGDRPSREEQRAELDAKLVAVLTPEQQQQWTAMLGPTVEGLNESRRRGGNSRRNRSDRDRSEEKPDKPKRTQTEAATPSNLAPTDGTVVADLSAAPKTPEVTESAQPADDENLLSFNFRYAPWEMVLRRFAEEAQLNLQMDVVPPGTLNYFDKGRYTPTQALDVLNGYLLQKGYLLVRRDRFLVVVNIDDGIPPNLVPQVTVEELQNRGNNELVSIVVSLPGTDTETVSEEVTAMLGPQGKVVPMANLSRLVITDTGGNLRRIHRLLVGDNDGPKKSQKFRAFPLKYVSAIDADKIVRDLFGLPARGSANNVSAASSSNSASDRYSRFRGSRDRGRDDRRESSRTPPAPASTTGDAVRLAIDERTNSLLVTASPENLLIVEEALQSVDVGEGPGGVAIGGSSNRPQLEVYEVQSADPREVTKTLDALLPGVVVNEDGRARRIHILATPDEHRQIRAIIDQLDGAGSGQGVTVVNLTQLDPLAAAGTLRSLFEGDGDSIPTIEPDLAGRRLLIRGTTEQLAQIKTLLAQLGEDGTRQVGTGSPDRGPIRTISLGGRDGGELIKLLQQVWGESSKNPIRVVVPSAVAPTMRSESPEQSKRKPVQPVDVEPAVLRRESTEADVDESLENESSESDLDEDLDAFLDELEEGVDAEFNDAETNDEVAVAPTMEESTTQTGAPIVIAPNGGNLIIASEDAEALNRVENLIEALARAAPRKRQWTVFYLRSSDALETASTLAELFPAGSVAAPAAGGGTSLVGSLSSLGGSLMDMSGLSSLGAGTESLRIIPEPRLNALFVSGPAAQIDEIENVLKILDGGDLPESLRERLPRRIALEHADVNEVAAIVREVYKDYMEEPDRGRRGGGGGNPLAMMLGGGQQQASAPGAGIKLTLGVDARTNTLIVAASNALFEQIAEMVESIDQSAADAQQTVRVVPIDANSAPLIEQSLGSLFGKIKVSTTTGSARASKPAESTKSSSSGSADEQRSNEIRQFFERRMRERMQGGGDRGRGGRGRRSERSGGRGGFSGARGERSR</sequence>
<feature type="region of interest" description="Disordered" evidence="4">
    <location>
        <begin position="528"/>
        <end position="575"/>
    </location>
</feature>
<dbReference type="GO" id="GO:0015627">
    <property type="term" value="C:type II protein secretion system complex"/>
    <property type="evidence" value="ECO:0007669"/>
    <property type="project" value="TreeGrafter"/>
</dbReference>
<feature type="domain" description="NolW-like" evidence="5">
    <location>
        <begin position="939"/>
        <end position="1032"/>
    </location>
</feature>
<feature type="region of interest" description="Disordered" evidence="4">
    <location>
        <begin position="1"/>
        <end position="21"/>
    </location>
</feature>
<keyword evidence="3" id="KW-0472">Membrane</keyword>
<comment type="subcellular location">
    <subcellularLocation>
        <location evidence="1">Membrane</location>
    </subcellularLocation>
</comment>
<proteinExistence type="predicted"/>
<feature type="compositionally biased region" description="Basic and acidic residues" evidence="4">
    <location>
        <begin position="220"/>
        <end position="231"/>
    </location>
</feature>